<feature type="chain" id="PRO_5027924824" evidence="1">
    <location>
        <begin position="25"/>
        <end position="237"/>
    </location>
</feature>
<keyword evidence="1" id="KW-0732">Signal</keyword>
<dbReference type="Proteomes" id="UP000515162">
    <property type="component" value="Chromosome 3R"/>
</dbReference>
<dbReference type="SMART" id="SM00718">
    <property type="entry name" value="DM4_12"/>
    <property type="match status" value="1"/>
</dbReference>
<dbReference type="AlphaFoldDB" id="A0A6P8KD42"/>
<dbReference type="GeneID" id="117145488"/>
<dbReference type="PANTHER" id="PTHR21398">
    <property type="entry name" value="AGAP007094-PA"/>
    <property type="match status" value="1"/>
</dbReference>
<proteinExistence type="predicted"/>
<protein>
    <submittedName>
        <fullName evidence="3">Uncharacterized protein LOC117145488</fullName>
    </submittedName>
</protein>
<feature type="signal peptide" evidence="1">
    <location>
        <begin position="1"/>
        <end position="24"/>
    </location>
</feature>
<accession>A0A6P8KD42</accession>
<evidence type="ECO:0000313" key="3">
    <source>
        <dbReference type="RefSeq" id="XP_033167055.1"/>
    </source>
</evidence>
<evidence type="ECO:0000313" key="2">
    <source>
        <dbReference type="Proteomes" id="UP000515162"/>
    </source>
</evidence>
<organism evidence="2 3">
    <name type="scientific">Drosophila mauritiana</name>
    <name type="common">Fruit fly</name>
    <dbReference type="NCBI Taxonomy" id="7226"/>
    <lineage>
        <taxon>Eukaryota</taxon>
        <taxon>Metazoa</taxon>
        <taxon>Ecdysozoa</taxon>
        <taxon>Arthropoda</taxon>
        <taxon>Hexapoda</taxon>
        <taxon>Insecta</taxon>
        <taxon>Pterygota</taxon>
        <taxon>Neoptera</taxon>
        <taxon>Endopterygota</taxon>
        <taxon>Diptera</taxon>
        <taxon>Brachycera</taxon>
        <taxon>Muscomorpha</taxon>
        <taxon>Ephydroidea</taxon>
        <taxon>Drosophilidae</taxon>
        <taxon>Drosophila</taxon>
        <taxon>Sophophora</taxon>
    </lineage>
</organism>
<dbReference type="RefSeq" id="XP_033167055.1">
    <property type="nucleotide sequence ID" value="XM_033311164.1"/>
</dbReference>
<dbReference type="Pfam" id="PF07841">
    <property type="entry name" value="DM4_12"/>
    <property type="match status" value="1"/>
</dbReference>
<reference evidence="3" key="1">
    <citation type="submission" date="2025-08" db="UniProtKB">
        <authorList>
            <consortium name="RefSeq"/>
        </authorList>
    </citation>
    <scope>IDENTIFICATION</scope>
    <source>
        <strain evidence="3">Mau12</strain>
        <tissue evidence="3">Whole Body</tissue>
    </source>
</reference>
<evidence type="ECO:0000256" key="1">
    <source>
        <dbReference type="SAM" id="SignalP"/>
    </source>
</evidence>
<gene>
    <name evidence="3" type="primary">LOC117145488</name>
</gene>
<keyword evidence="2" id="KW-1185">Reference proteome</keyword>
<dbReference type="InterPro" id="IPR006631">
    <property type="entry name" value="DM4_12"/>
</dbReference>
<name>A0A6P8KD42_DROMA</name>
<sequence>MVHRVLTWLLFLLSLLFTIDLVLSFTKNIYTSDDSFLRISRSINHPDEGGNSSLTSLSRSKRVAIFNGQGVVKFVPSLAYPVKQTDKKQSFWWFFNVQGQWIPTTIPLYWWSFWNTTAFVSTAREWRKDMQAKVLHDEARTWVYNAIEVGMEQLDGAYGGVCLLRSICEISQKPFQNSNIFSEIVNAVLVPTLDNVASKYLHARNAGRGGADCERTYSDCNPLLWSLVTNMAKNPFQ</sequence>
<dbReference type="PANTHER" id="PTHR21398:SF11">
    <property type="entry name" value="HDC15381-RELATED"/>
    <property type="match status" value="1"/>
</dbReference>